<feature type="region of interest" description="Disordered" evidence="1">
    <location>
        <begin position="50"/>
        <end position="77"/>
    </location>
</feature>
<keyword evidence="3" id="KW-1185">Reference proteome</keyword>
<name>A0A917SJS1_9ACTN</name>
<evidence type="ECO:0000313" key="2">
    <source>
        <dbReference type="EMBL" id="GGL85839.1"/>
    </source>
</evidence>
<dbReference type="EMBL" id="BMNA01000001">
    <property type="protein sequence ID" value="GGL85839.1"/>
    <property type="molecule type" value="Genomic_DNA"/>
</dbReference>
<feature type="compositionally biased region" description="Low complexity" evidence="1">
    <location>
        <begin position="59"/>
        <end position="77"/>
    </location>
</feature>
<proteinExistence type="predicted"/>
<reference evidence="2" key="2">
    <citation type="submission" date="2020-09" db="EMBL/GenBank/DDBJ databases">
        <authorList>
            <person name="Sun Q."/>
            <person name="Zhou Y."/>
        </authorList>
    </citation>
    <scope>NUCLEOTIDE SEQUENCE</scope>
    <source>
        <strain evidence="2">CGMCC 4.7308</strain>
    </source>
</reference>
<dbReference type="AlphaFoldDB" id="A0A917SJS1"/>
<evidence type="ECO:0000256" key="1">
    <source>
        <dbReference type="SAM" id="MobiDB-lite"/>
    </source>
</evidence>
<dbReference type="Proteomes" id="UP000655208">
    <property type="component" value="Unassembled WGS sequence"/>
</dbReference>
<comment type="caution">
    <text evidence="2">The sequence shown here is derived from an EMBL/GenBank/DDBJ whole genome shotgun (WGS) entry which is preliminary data.</text>
</comment>
<organism evidence="2 3">
    <name type="scientific">Nakamurella endophytica</name>
    <dbReference type="NCBI Taxonomy" id="1748367"/>
    <lineage>
        <taxon>Bacteria</taxon>
        <taxon>Bacillati</taxon>
        <taxon>Actinomycetota</taxon>
        <taxon>Actinomycetes</taxon>
        <taxon>Nakamurellales</taxon>
        <taxon>Nakamurellaceae</taxon>
        <taxon>Nakamurella</taxon>
    </lineage>
</organism>
<feature type="region of interest" description="Disordered" evidence="1">
    <location>
        <begin position="1"/>
        <end position="31"/>
    </location>
</feature>
<gene>
    <name evidence="2" type="ORF">GCM10011594_01930</name>
</gene>
<accession>A0A917SJS1</accession>
<reference evidence="2" key="1">
    <citation type="journal article" date="2014" name="Int. J. Syst. Evol. Microbiol.">
        <title>Complete genome sequence of Corynebacterium casei LMG S-19264T (=DSM 44701T), isolated from a smear-ripened cheese.</title>
        <authorList>
            <consortium name="US DOE Joint Genome Institute (JGI-PGF)"/>
            <person name="Walter F."/>
            <person name="Albersmeier A."/>
            <person name="Kalinowski J."/>
            <person name="Ruckert C."/>
        </authorList>
    </citation>
    <scope>NUCLEOTIDE SEQUENCE</scope>
    <source>
        <strain evidence="2">CGMCC 4.7308</strain>
    </source>
</reference>
<protein>
    <submittedName>
        <fullName evidence="2">Uncharacterized protein</fullName>
    </submittedName>
</protein>
<feature type="region of interest" description="Disordered" evidence="1">
    <location>
        <begin position="90"/>
        <end position="112"/>
    </location>
</feature>
<feature type="compositionally biased region" description="Low complexity" evidence="1">
    <location>
        <begin position="101"/>
        <end position="112"/>
    </location>
</feature>
<evidence type="ECO:0000313" key="3">
    <source>
        <dbReference type="Proteomes" id="UP000655208"/>
    </source>
</evidence>
<sequence length="112" mass="10782">MPAGAAPSVPAPAPTSAAAATPPSVTGAPAGRVANGSVATCSLLPDPHARVRRRPEGTRGCPCGPLAAPGPAARRPATAGVVVRTSIPVMPVDNAGGARGYSGRSGSVCQPL</sequence>